<evidence type="ECO:0000313" key="3">
    <source>
        <dbReference type="EMBL" id="KUG25229.1"/>
    </source>
</evidence>
<feature type="region of interest" description="Disordered" evidence="1">
    <location>
        <begin position="419"/>
        <end position="454"/>
    </location>
</feature>
<feature type="domain" description="TIR" evidence="2">
    <location>
        <begin position="1"/>
        <end position="161"/>
    </location>
</feature>
<comment type="caution">
    <text evidence="3">The sequence shown here is derived from an EMBL/GenBank/DDBJ whole genome shotgun (WGS) entry which is preliminary data.</text>
</comment>
<feature type="compositionally biased region" description="Acidic residues" evidence="1">
    <location>
        <begin position="426"/>
        <end position="454"/>
    </location>
</feature>
<protein>
    <recommendedName>
        <fullName evidence="2">TIR domain-containing protein</fullName>
    </recommendedName>
</protein>
<dbReference type="GO" id="GO:0007165">
    <property type="term" value="P:signal transduction"/>
    <property type="evidence" value="ECO:0007669"/>
    <property type="project" value="InterPro"/>
</dbReference>
<dbReference type="Gene3D" id="3.40.50.10140">
    <property type="entry name" value="Toll/interleukin-1 receptor homology (TIR) domain"/>
    <property type="match status" value="1"/>
</dbReference>
<dbReference type="Pfam" id="PF13676">
    <property type="entry name" value="TIR_2"/>
    <property type="match status" value="1"/>
</dbReference>
<evidence type="ECO:0000259" key="2">
    <source>
        <dbReference type="PROSITE" id="PS50104"/>
    </source>
</evidence>
<gene>
    <name evidence="3" type="ORF">ASZ90_004948</name>
</gene>
<dbReference type="InterPro" id="IPR035897">
    <property type="entry name" value="Toll_tir_struct_dom_sf"/>
</dbReference>
<dbReference type="EMBL" id="LNQE01000741">
    <property type="protein sequence ID" value="KUG25229.1"/>
    <property type="molecule type" value="Genomic_DNA"/>
</dbReference>
<evidence type="ECO:0000256" key="1">
    <source>
        <dbReference type="SAM" id="MobiDB-lite"/>
    </source>
</evidence>
<reference evidence="3" key="1">
    <citation type="journal article" date="2015" name="Proc. Natl. Acad. Sci. U.S.A.">
        <title>Networks of energetic and metabolic interactions define dynamics in microbial communities.</title>
        <authorList>
            <person name="Embree M."/>
            <person name="Liu J.K."/>
            <person name="Al-Bassam M.M."/>
            <person name="Zengler K."/>
        </authorList>
    </citation>
    <scope>NUCLEOTIDE SEQUENCE</scope>
</reference>
<dbReference type="SUPFAM" id="SSF52200">
    <property type="entry name" value="Toll/Interleukin receptor TIR domain"/>
    <property type="match status" value="1"/>
</dbReference>
<dbReference type="AlphaFoldDB" id="A0A0W8FWI5"/>
<dbReference type="PROSITE" id="PS50104">
    <property type="entry name" value="TIR"/>
    <property type="match status" value="1"/>
</dbReference>
<accession>A0A0W8FWI5</accession>
<proteinExistence type="predicted"/>
<organism evidence="3">
    <name type="scientific">hydrocarbon metagenome</name>
    <dbReference type="NCBI Taxonomy" id="938273"/>
    <lineage>
        <taxon>unclassified sequences</taxon>
        <taxon>metagenomes</taxon>
        <taxon>ecological metagenomes</taxon>
    </lineage>
</organism>
<name>A0A0W8FWI5_9ZZZZ</name>
<dbReference type="SMART" id="SM00255">
    <property type="entry name" value="TIR"/>
    <property type="match status" value="1"/>
</dbReference>
<sequence length="454" mass="52765">MKNSIFISHANPADNDLARWLALRLMNLGYRVWADVLDLKGGNATWGVIENEIRNNTCKFLFLISKDSNQAEGCINELSVADSVRKKESLNDFIIPIKCDSLSYGEMNIYVNKLFAISFTKNWADGLKNLLEKFEIDGIPKSEKYDSSVVKDWWESVYLSGKTIINEKEEYLSNWYPIIKIPEYISFHKFKSYLPRSKKLPDFKYPAVKYSDYLATFAHCYDFMDELPKSMFYSQKNTMLVETADVIHGEVSAKWINSKDAKRILSQLLKIAWYKKFKNLDFLEYELSNKNIAYSLPDGFNKTNRIGRIKLVGTSKKKIWHYGISVFPKYYPVLGYGFKSHIFFSIDGNTFLENKNSQHRARRKLGRSWWNFHWREKLLGMIQYIGESENIELPVGSEETIVVSNQSISFYSSVSYEEPLSANTESADDDNTEDQYDEDDLDNESFGEEDETNE</sequence>
<dbReference type="InterPro" id="IPR000157">
    <property type="entry name" value="TIR_dom"/>
</dbReference>